<name>C3YR40_BRAFL</name>
<proteinExistence type="predicted"/>
<organism>
    <name type="scientific">Branchiostoma floridae</name>
    <name type="common">Florida lancelet</name>
    <name type="synonym">Amphioxus</name>
    <dbReference type="NCBI Taxonomy" id="7739"/>
    <lineage>
        <taxon>Eukaryota</taxon>
        <taxon>Metazoa</taxon>
        <taxon>Chordata</taxon>
        <taxon>Cephalochordata</taxon>
        <taxon>Leptocardii</taxon>
        <taxon>Amphioxiformes</taxon>
        <taxon>Branchiostomatidae</taxon>
        <taxon>Branchiostoma</taxon>
    </lineage>
</organism>
<gene>
    <name evidence="2" type="ORF">BRAFLDRAFT_95047</name>
</gene>
<accession>C3YR40</accession>
<protein>
    <submittedName>
        <fullName evidence="2">Uncharacterized protein</fullName>
    </submittedName>
</protein>
<dbReference type="EMBL" id="GG666545">
    <property type="protein sequence ID" value="EEN57282.1"/>
    <property type="molecule type" value="Genomic_DNA"/>
</dbReference>
<feature type="region of interest" description="Disordered" evidence="1">
    <location>
        <begin position="145"/>
        <end position="164"/>
    </location>
</feature>
<reference evidence="2" key="1">
    <citation type="journal article" date="2008" name="Nature">
        <title>The amphioxus genome and the evolution of the chordate karyotype.</title>
        <authorList>
            <consortium name="US DOE Joint Genome Institute (JGI-PGF)"/>
            <person name="Putnam N.H."/>
            <person name="Butts T."/>
            <person name="Ferrier D.E.K."/>
            <person name="Furlong R.F."/>
            <person name="Hellsten U."/>
            <person name="Kawashima T."/>
            <person name="Robinson-Rechavi M."/>
            <person name="Shoguchi E."/>
            <person name="Terry A."/>
            <person name="Yu J.-K."/>
            <person name="Benito-Gutierrez E.L."/>
            <person name="Dubchak I."/>
            <person name="Garcia-Fernandez J."/>
            <person name="Gibson-Brown J.J."/>
            <person name="Grigoriev I.V."/>
            <person name="Horton A.C."/>
            <person name="de Jong P.J."/>
            <person name="Jurka J."/>
            <person name="Kapitonov V.V."/>
            <person name="Kohara Y."/>
            <person name="Kuroki Y."/>
            <person name="Lindquist E."/>
            <person name="Lucas S."/>
            <person name="Osoegawa K."/>
            <person name="Pennacchio L.A."/>
            <person name="Salamov A.A."/>
            <person name="Satou Y."/>
            <person name="Sauka-Spengler T."/>
            <person name="Schmutz J."/>
            <person name="Shin-I T."/>
            <person name="Toyoda A."/>
            <person name="Bronner-Fraser M."/>
            <person name="Fujiyama A."/>
            <person name="Holland L.Z."/>
            <person name="Holland P.W.H."/>
            <person name="Satoh N."/>
            <person name="Rokhsar D.S."/>
        </authorList>
    </citation>
    <scope>NUCLEOTIDE SEQUENCE [LARGE SCALE GENOMIC DNA]</scope>
    <source>
        <strain evidence="2">S238N-H82</strain>
        <tissue evidence="2">Testes</tissue>
    </source>
</reference>
<sequence>MVQHLPVEFAPPTPLCTVSSTFSLGERTSRVAWWLKPGVHSWLTPPLTLLPPHSHAPVVRTLTIWSVRAGHPSTFQTRRVELVRLGSPRLEVLVSFSKQKFHSQFSTIVLRQRQVKLRPPFRTSSGPSLRPSPDLPPQYSRACLPERAPQGPRPGGWHTRSDESLTETPQRCNCEILWVQGRSEKQAPLFCDLVL</sequence>
<dbReference type="InParanoid" id="C3YR40"/>
<evidence type="ECO:0000313" key="2">
    <source>
        <dbReference type="EMBL" id="EEN57282.1"/>
    </source>
</evidence>
<dbReference type="AlphaFoldDB" id="C3YR40"/>
<feature type="region of interest" description="Disordered" evidence="1">
    <location>
        <begin position="119"/>
        <end position="140"/>
    </location>
</feature>
<evidence type="ECO:0000256" key="1">
    <source>
        <dbReference type="SAM" id="MobiDB-lite"/>
    </source>
</evidence>